<accession>A0A7H1J9L5</accession>
<evidence type="ECO:0000256" key="1">
    <source>
        <dbReference type="SAM" id="SignalP"/>
    </source>
</evidence>
<feature type="chain" id="PRO_5028971999" description="Autotransporter outer membrane beta-barrel domain-containing protein" evidence="1">
    <location>
        <begin position="27"/>
        <end position="368"/>
    </location>
</feature>
<protein>
    <recommendedName>
        <fullName evidence="4">Autotransporter outer membrane beta-barrel domain-containing protein</fullName>
    </recommendedName>
</protein>
<evidence type="ECO:0008006" key="4">
    <source>
        <dbReference type="Google" id="ProtNLM"/>
    </source>
</evidence>
<sequence length="368" mass="40639">MTVKYKLLAHYTAAAAALFIMSHAIAEETETSHGVHSLPLSIQAQMNLGRAGLMRSFSDGDQFGSVQWRIGQARTTIGKAKSSSSNAEYKDDTSDIVAPLTVQHMLSDGKSLLRLNITGTLSNGGDNEVQLDGDIGRMDAQYIRFLDANTMLSFGVFGEQTDLDIVDAGTIKRHGAGLRFDMISKFSDHWGATLRTEYSWGEQELKVAAGPFIRTHKPGDDHFYLQSELVGTFHNNDFSQIPEGWALHPVLGMQFQRNFLEKTADSFGVVSSGEVGDTENYGTVWGHLRFEKETSPGSWTPNMVVGMEQEYVNDLDEYVDEPTYAVFGGGVSVMERSGNRYELSYLRHQGLKGNLSNEAVVLTATWNL</sequence>
<evidence type="ECO:0000313" key="2">
    <source>
        <dbReference type="EMBL" id="QNT07181.1"/>
    </source>
</evidence>
<keyword evidence="1" id="KW-0732">Signal</keyword>
<keyword evidence="3" id="KW-1185">Reference proteome</keyword>
<dbReference type="OrthoDB" id="6193670at2"/>
<dbReference type="AlphaFoldDB" id="A0A7H1J9L5"/>
<organism evidence="2 3">
    <name type="scientific">Marinomonas arctica</name>
    <dbReference type="NCBI Taxonomy" id="383750"/>
    <lineage>
        <taxon>Bacteria</taxon>
        <taxon>Pseudomonadati</taxon>
        <taxon>Pseudomonadota</taxon>
        <taxon>Gammaproteobacteria</taxon>
        <taxon>Oceanospirillales</taxon>
        <taxon>Oceanospirillaceae</taxon>
        <taxon>Marinomonas</taxon>
    </lineage>
</organism>
<dbReference type="Proteomes" id="UP000516370">
    <property type="component" value="Chromosome"/>
</dbReference>
<name>A0A7H1J9L5_9GAMM</name>
<reference evidence="2 3" key="1">
    <citation type="submission" date="2020-09" db="EMBL/GenBank/DDBJ databases">
        <title>Complete genome sequence of an Arctic sea ice bacterium Marinomonas arctica BSI20414.</title>
        <authorList>
            <person name="Liao L."/>
            <person name="Chen B."/>
        </authorList>
    </citation>
    <scope>NUCLEOTIDE SEQUENCE [LARGE SCALE GENOMIC DNA]</scope>
    <source>
        <strain evidence="2 3">BSI20414</strain>
    </source>
</reference>
<dbReference type="EMBL" id="CP061081">
    <property type="protein sequence ID" value="QNT07181.1"/>
    <property type="molecule type" value="Genomic_DNA"/>
</dbReference>
<dbReference type="KEGG" id="mard:IBG28_05985"/>
<gene>
    <name evidence="2" type="ORF">IBG28_05985</name>
</gene>
<evidence type="ECO:0000313" key="3">
    <source>
        <dbReference type="Proteomes" id="UP000516370"/>
    </source>
</evidence>
<proteinExistence type="predicted"/>
<dbReference type="RefSeq" id="WP_111606337.1">
    <property type="nucleotide sequence ID" value="NZ_BMLJ01000005.1"/>
</dbReference>
<feature type="signal peptide" evidence="1">
    <location>
        <begin position="1"/>
        <end position="26"/>
    </location>
</feature>